<comment type="similarity">
    <text evidence="6">Belongs to the precorrin methyltransferase family.</text>
</comment>
<proteinExistence type="inferred from homology"/>
<evidence type="ECO:0000256" key="6">
    <source>
        <dbReference type="RuleBase" id="RU003960"/>
    </source>
</evidence>
<dbReference type="Proteomes" id="UP001185028">
    <property type="component" value="Unassembled WGS sequence"/>
</dbReference>
<dbReference type="PANTHER" id="PTHR45790">
    <property type="entry name" value="SIROHEME SYNTHASE-RELATED"/>
    <property type="match status" value="1"/>
</dbReference>
<evidence type="ECO:0000313" key="8">
    <source>
        <dbReference type="EMBL" id="MDR6242822.1"/>
    </source>
</evidence>
<dbReference type="InterPro" id="IPR050161">
    <property type="entry name" value="Siro_Cobalamin_biosynth"/>
</dbReference>
<evidence type="ECO:0000256" key="3">
    <source>
        <dbReference type="ARBA" id="ARBA00022679"/>
    </source>
</evidence>
<protein>
    <recommendedName>
        <fullName evidence="1">uroporphyrinogen-III C-methyltransferase</fullName>
        <ecNumber evidence="1">2.1.1.107</ecNumber>
    </recommendedName>
</protein>
<keyword evidence="9" id="KW-1185">Reference proteome</keyword>
<evidence type="ECO:0000259" key="7">
    <source>
        <dbReference type="Pfam" id="PF00590"/>
    </source>
</evidence>
<dbReference type="InterPro" id="IPR000878">
    <property type="entry name" value="4pyrrol_Mease"/>
</dbReference>
<dbReference type="InterPro" id="IPR006366">
    <property type="entry name" value="CobA/CysG_C"/>
</dbReference>
<dbReference type="InterPro" id="IPR035996">
    <property type="entry name" value="4pyrrol_Methylase_sf"/>
</dbReference>
<dbReference type="NCBIfam" id="TIGR01469">
    <property type="entry name" value="cobA_cysG_Cterm"/>
    <property type="match status" value="1"/>
</dbReference>
<dbReference type="Pfam" id="PF00590">
    <property type="entry name" value="TP_methylase"/>
    <property type="match status" value="1"/>
</dbReference>
<reference evidence="8 9" key="1">
    <citation type="submission" date="2023-07" db="EMBL/GenBank/DDBJ databases">
        <title>Genomic Encyclopedia of Type Strains, Phase IV (KMG-IV): sequencing the most valuable type-strain genomes for metagenomic binning, comparative biology and taxonomic classification.</title>
        <authorList>
            <person name="Goeker M."/>
        </authorList>
    </citation>
    <scope>NUCLEOTIDE SEQUENCE [LARGE SCALE GENOMIC DNA]</scope>
    <source>
        <strain evidence="8 9">DSM 22170</strain>
    </source>
</reference>
<dbReference type="Gene3D" id="3.40.1010.10">
    <property type="entry name" value="Cobalt-precorrin-4 Transmethylase, Domain 1"/>
    <property type="match status" value="1"/>
</dbReference>
<dbReference type="InterPro" id="IPR003043">
    <property type="entry name" value="Uropor_MeTrfase_CS"/>
</dbReference>
<keyword evidence="5" id="KW-0627">Porphyrin biosynthesis</keyword>
<evidence type="ECO:0000313" key="9">
    <source>
        <dbReference type="Proteomes" id="UP001185028"/>
    </source>
</evidence>
<feature type="domain" description="Tetrapyrrole methylase" evidence="7">
    <location>
        <begin position="7"/>
        <end position="218"/>
    </location>
</feature>
<comment type="caution">
    <text evidence="8">The sequence shown here is derived from an EMBL/GenBank/DDBJ whole genome shotgun (WGS) entry which is preliminary data.</text>
</comment>
<evidence type="ECO:0000256" key="4">
    <source>
        <dbReference type="ARBA" id="ARBA00022691"/>
    </source>
</evidence>
<name>A0ABU1IU80_9BACL</name>
<dbReference type="EC" id="2.1.1.107" evidence="1"/>
<dbReference type="NCBIfam" id="NF004790">
    <property type="entry name" value="PRK06136.1"/>
    <property type="match status" value="1"/>
</dbReference>
<dbReference type="GO" id="GO:0032259">
    <property type="term" value="P:methylation"/>
    <property type="evidence" value="ECO:0007669"/>
    <property type="project" value="UniProtKB-KW"/>
</dbReference>
<keyword evidence="4" id="KW-0949">S-adenosyl-L-methionine</keyword>
<evidence type="ECO:0000256" key="5">
    <source>
        <dbReference type="ARBA" id="ARBA00023244"/>
    </source>
</evidence>
<gene>
    <name evidence="8" type="ORF">JOC58_000706</name>
</gene>
<sequence>MSTVQGMVSIVGAGPGDPELITVKALQRIQQADVIVYDRLVSEELLLEARPDARRIYCGKAPGLHHMSQQAIQRTLLQQASLGLHVVRLKGGDPLVFGRGGEEALFLEQHGICYEIIPGVTASIGAAAGADIPLTHRGIATSFACVTASQSADNPNPIRWDLLASSVDTLAIYMGVSQLDSICRELVQHGRPASTPVALIENGTTTAQRVLTGTLTDIAAIAVREELRNPALIIVGEVVHVREQLMAMREQAALQMGLNERIG</sequence>
<evidence type="ECO:0000256" key="2">
    <source>
        <dbReference type="ARBA" id="ARBA00022603"/>
    </source>
</evidence>
<evidence type="ECO:0000256" key="1">
    <source>
        <dbReference type="ARBA" id="ARBA00012162"/>
    </source>
</evidence>
<dbReference type="Gene3D" id="3.30.950.10">
    <property type="entry name" value="Methyltransferase, Cobalt-precorrin-4 Transmethylase, Domain 2"/>
    <property type="match status" value="1"/>
</dbReference>
<keyword evidence="3 6" id="KW-0808">Transferase</keyword>
<dbReference type="PROSITE" id="PS00840">
    <property type="entry name" value="SUMT_2"/>
    <property type="match status" value="1"/>
</dbReference>
<dbReference type="RefSeq" id="WP_229685620.1">
    <property type="nucleotide sequence ID" value="NZ_BMMB01000002.1"/>
</dbReference>
<dbReference type="SUPFAM" id="SSF53790">
    <property type="entry name" value="Tetrapyrrole methylase"/>
    <property type="match status" value="1"/>
</dbReference>
<dbReference type="PROSITE" id="PS00839">
    <property type="entry name" value="SUMT_1"/>
    <property type="match status" value="1"/>
</dbReference>
<dbReference type="CDD" id="cd11642">
    <property type="entry name" value="SUMT"/>
    <property type="match status" value="1"/>
</dbReference>
<accession>A0ABU1IU80</accession>
<dbReference type="EMBL" id="JAVDQH010000002">
    <property type="protein sequence ID" value="MDR6242822.1"/>
    <property type="molecule type" value="Genomic_DNA"/>
</dbReference>
<dbReference type="InterPro" id="IPR014777">
    <property type="entry name" value="4pyrrole_Mease_sub1"/>
</dbReference>
<dbReference type="InterPro" id="IPR014776">
    <property type="entry name" value="4pyrrole_Mease_sub2"/>
</dbReference>
<organism evidence="8 9">
    <name type="scientific">Paenibacillus hunanensis</name>
    <dbReference type="NCBI Taxonomy" id="539262"/>
    <lineage>
        <taxon>Bacteria</taxon>
        <taxon>Bacillati</taxon>
        <taxon>Bacillota</taxon>
        <taxon>Bacilli</taxon>
        <taxon>Bacillales</taxon>
        <taxon>Paenibacillaceae</taxon>
        <taxon>Paenibacillus</taxon>
    </lineage>
</organism>
<dbReference type="GO" id="GO:0004851">
    <property type="term" value="F:uroporphyrin-III C-methyltransferase activity"/>
    <property type="evidence" value="ECO:0007669"/>
    <property type="project" value="UniProtKB-EC"/>
</dbReference>
<keyword evidence="2 6" id="KW-0489">Methyltransferase</keyword>
<dbReference type="PANTHER" id="PTHR45790:SF3">
    <property type="entry name" value="S-ADENOSYL-L-METHIONINE-DEPENDENT UROPORPHYRINOGEN III METHYLTRANSFERASE, CHLOROPLASTIC"/>
    <property type="match status" value="1"/>
</dbReference>